<dbReference type="EMBL" id="CP109491">
    <property type="protein sequence ID" value="WUX41738.1"/>
    <property type="molecule type" value="Genomic_DNA"/>
</dbReference>
<evidence type="ECO:0000256" key="2">
    <source>
        <dbReference type="ARBA" id="ARBA00022512"/>
    </source>
</evidence>
<reference evidence="8" key="1">
    <citation type="submission" date="2022-10" db="EMBL/GenBank/DDBJ databases">
        <title>The complete genomes of actinobacterial strains from the NBC collection.</title>
        <authorList>
            <person name="Joergensen T.S."/>
            <person name="Alvarez Arevalo M."/>
            <person name="Sterndorff E.B."/>
            <person name="Faurdal D."/>
            <person name="Vuksanovic O."/>
            <person name="Mourched A.-S."/>
            <person name="Charusanti P."/>
            <person name="Shaw S."/>
            <person name="Blin K."/>
            <person name="Weber T."/>
        </authorList>
    </citation>
    <scope>NUCLEOTIDE SEQUENCE</scope>
    <source>
        <strain evidence="8">NBC_01436</strain>
    </source>
</reference>
<keyword evidence="2" id="KW-0134">Cell wall</keyword>
<evidence type="ECO:0000256" key="6">
    <source>
        <dbReference type="ARBA" id="ARBA00023087"/>
    </source>
</evidence>
<accession>A0ABZ1ZV89</accession>
<name>A0ABZ1ZV89_STRAQ</name>
<keyword evidence="5" id="KW-0130">Cell adhesion</keyword>
<dbReference type="Pfam" id="PF03777">
    <property type="entry name" value="ChpA-C"/>
    <property type="match status" value="1"/>
</dbReference>
<evidence type="ECO:0000313" key="9">
    <source>
        <dbReference type="Proteomes" id="UP001431926"/>
    </source>
</evidence>
<evidence type="ECO:0000256" key="1">
    <source>
        <dbReference type="ARBA" id="ARBA00004191"/>
    </source>
</evidence>
<comment type="subcellular location">
    <subcellularLocation>
        <location evidence="1">Secreted</location>
        <location evidence="1">Cell wall</location>
    </subcellularLocation>
</comment>
<evidence type="ECO:0000256" key="4">
    <source>
        <dbReference type="ARBA" id="ARBA00022729"/>
    </source>
</evidence>
<keyword evidence="9" id="KW-1185">Reference proteome</keyword>
<sequence length="75" mass="7142">MALLPAGAAQANVVGVGNAAFGNTCIAQGGAQNAGATVAGSGAVSGNHIGLPLHLGRNQCGNSGIVCTVLFRPAE</sequence>
<protein>
    <submittedName>
        <fullName evidence="8">Chaplin family protein</fullName>
    </submittedName>
</protein>
<dbReference type="InterPro" id="IPR005528">
    <property type="entry name" value="ChpA-H"/>
</dbReference>
<evidence type="ECO:0000256" key="3">
    <source>
        <dbReference type="ARBA" id="ARBA00022525"/>
    </source>
</evidence>
<dbReference type="Proteomes" id="UP001431926">
    <property type="component" value="Chromosome"/>
</dbReference>
<dbReference type="RefSeq" id="WP_329359732.1">
    <property type="nucleotide sequence ID" value="NZ_CP108640.1"/>
</dbReference>
<keyword evidence="6" id="KW-0034">Amyloid</keyword>
<keyword evidence="3" id="KW-0964">Secreted</keyword>
<gene>
    <name evidence="8" type="ORF">OG367_38360</name>
</gene>
<evidence type="ECO:0000313" key="8">
    <source>
        <dbReference type="EMBL" id="WUX41738.1"/>
    </source>
</evidence>
<evidence type="ECO:0000259" key="7">
    <source>
        <dbReference type="Pfam" id="PF03777"/>
    </source>
</evidence>
<organism evidence="8 9">
    <name type="scientific">Streptomyces anulatus</name>
    <name type="common">Streptomyces chrysomallus</name>
    <dbReference type="NCBI Taxonomy" id="1892"/>
    <lineage>
        <taxon>Bacteria</taxon>
        <taxon>Bacillati</taxon>
        <taxon>Actinomycetota</taxon>
        <taxon>Actinomycetes</taxon>
        <taxon>Kitasatosporales</taxon>
        <taxon>Streptomycetaceae</taxon>
        <taxon>Streptomyces</taxon>
    </lineage>
</organism>
<evidence type="ECO:0000256" key="5">
    <source>
        <dbReference type="ARBA" id="ARBA00022889"/>
    </source>
</evidence>
<feature type="domain" description="Chaplin" evidence="7">
    <location>
        <begin position="27"/>
        <end position="70"/>
    </location>
</feature>
<proteinExistence type="predicted"/>
<keyword evidence="4" id="KW-0732">Signal</keyword>